<evidence type="ECO:0000256" key="5">
    <source>
        <dbReference type="ARBA" id="ARBA00022793"/>
    </source>
</evidence>
<proteinExistence type="inferred from homology"/>
<dbReference type="PANTHER" id="PTHR32119:SF2">
    <property type="entry name" value="OROTIDINE 5'-PHOSPHATE DECARBOXYLASE"/>
    <property type="match status" value="1"/>
</dbReference>
<feature type="binding site" evidence="10">
    <location>
        <position position="30"/>
    </location>
    <ligand>
        <name>substrate</name>
    </ligand>
</feature>
<evidence type="ECO:0000256" key="7">
    <source>
        <dbReference type="ARBA" id="ARBA00023239"/>
    </source>
</evidence>
<dbReference type="PROSITE" id="PS00156">
    <property type="entry name" value="OMPDECASE"/>
    <property type="match status" value="1"/>
</dbReference>
<reference evidence="13 14" key="1">
    <citation type="submission" date="2018-06" db="EMBL/GenBank/DDBJ databases">
        <authorList>
            <consortium name="Pathogen Informatics"/>
            <person name="Doyle S."/>
        </authorList>
    </citation>
    <scope>NUCLEOTIDE SEQUENCE [LARGE SCALE GENOMIC DNA]</scope>
    <source>
        <strain evidence="13 14">NCTC12872</strain>
    </source>
</reference>
<gene>
    <name evidence="13" type="primary">pyrF</name>
    <name evidence="13" type="ORF">NCTC12872_01593</name>
</gene>
<accession>A0A379CBS8</accession>
<evidence type="ECO:0000256" key="2">
    <source>
        <dbReference type="ARBA" id="ARBA00004861"/>
    </source>
</evidence>
<feature type="active site" description="For OMPdecase activity" evidence="9">
    <location>
        <position position="57"/>
    </location>
</feature>
<comment type="similarity">
    <text evidence="11">Belongs to the OMP decarboxylase family.</text>
</comment>
<dbReference type="NCBIfam" id="TIGR01740">
    <property type="entry name" value="pyrF"/>
    <property type="match status" value="1"/>
</dbReference>
<keyword evidence="6 11" id="KW-0665">Pyrimidine biosynthesis</keyword>
<dbReference type="GO" id="GO:0006207">
    <property type="term" value="P:'de novo' pyrimidine nucleobase biosynthetic process"/>
    <property type="evidence" value="ECO:0007669"/>
    <property type="project" value="InterPro"/>
</dbReference>
<dbReference type="InterPro" id="IPR018089">
    <property type="entry name" value="OMPdecase_AS"/>
</dbReference>
<dbReference type="OrthoDB" id="9806203at2"/>
<evidence type="ECO:0000256" key="11">
    <source>
        <dbReference type="RuleBase" id="RU000512"/>
    </source>
</evidence>
<protein>
    <recommendedName>
        <fullName evidence="4 11">Orotidine 5'-phosphate decarboxylase</fullName>
        <ecNumber evidence="3 11">4.1.1.23</ecNumber>
    </recommendedName>
</protein>
<feature type="binding site" evidence="10">
    <location>
        <position position="190"/>
    </location>
    <ligand>
        <name>substrate</name>
    </ligand>
</feature>
<keyword evidence="5 11" id="KW-0210">Decarboxylase</keyword>
<comment type="catalytic activity">
    <reaction evidence="8 11">
        <text>orotidine 5'-phosphate + H(+) = UMP + CO2</text>
        <dbReference type="Rhea" id="RHEA:11596"/>
        <dbReference type="ChEBI" id="CHEBI:15378"/>
        <dbReference type="ChEBI" id="CHEBI:16526"/>
        <dbReference type="ChEBI" id="CHEBI:57538"/>
        <dbReference type="ChEBI" id="CHEBI:57865"/>
        <dbReference type="EC" id="4.1.1.23"/>
    </reaction>
</comment>
<evidence type="ECO:0000256" key="4">
    <source>
        <dbReference type="ARBA" id="ARBA00021923"/>
    </source>
</evidence>
<dbReference type="UniPathway" id="UPA00070">
    <property type="reaction ID" value="UER00120"/>
</dbReference>
<comment type="pathway">
    <text evidence="2 11">Pyrimidine metabolism; UMP biosynthesis via de novo pathway; UMP from orotate: step 2/2.</text>
</comment>
<feature type="binding site" evidence="10">
    <location>
        <position position="191"/>
    </location>
    <ligand>
        <name>substrate</name>
    </ligand>
</feature>
<dbReference type="InterPro" id="IPR001754">
    <property type="entry name" value="OMPdeCOase_dom"/>
</dbReference>
<dbReference type="InterPro" id="IPR011060">
    <property type="entry name" value="RibuloseP-bd_barrel"/>
</dbReference>
<keyword evidence="14" id="KW-1185">Reference proteome</keyword>
<evidence type="ECO:0000256" key="10">
    <source>
        <dbReference type="PIRSR" id="PIRSR614732-2"/>
    </source>
</evidence>
<keyword evidence="7 11" id="KW-0456">Lyase</keyword>
<dbReference type="GO" id="GO:0004590">
    <property type="term" value="F:orotidine-5'-phosphate decarboxylase activity"/>
    <property type="evidence" value="ECO:0007669"/>
    <property type="project" value="UniProtKB-EC"/>
</dbReference>
<dbReference type="RefSeq" id="WP_115316062.1">
    <property type="nucleotide sequence ID" value="NZ_LWIF01000001.1"/>
</dbReference>
<dbReference type="AlphaFoldDB" id="A0A379CBS8"/>
<evidence type="ECO:0000256" key="9">
    <source>
        <dbReference type="PIRSR" id="PIRSR614732-1"/>
    </source>
</evidence>
<dbReference type="Pfam" id="PF00215">
    <property type="entry name" value="OMPdecase"/>
    <property type="match status" value="1"/>
</dbReference>
<dbReference type="Proteomes" id="UP000255417">
    <property type="component" value="Unassembled WGS sequence"/>
</dbReference>
<dbReference type="SUPFAM" id="SSF51366">
    <property type="entry name" value="Ribulose-phoshate binding barrel"/>
    <property type="match status" value="1"/>
</dbReference>
<evidence type="ECO:0000259" key="12">
    <source>
        <dbReference type="SMART" id="SM00934"/>
    </source>
</evidence>
<evidence type="ECO:0000313" key="13">
    <source>
        <dbReference type="EMBL" id="SUB59599.1"/>
    </source>
</evidence>
<dbReference type="InterPro" id="IPR013785">
    <property type="entry name" value="Aldolase_TIM"/>
</dbReference>
<dbReference type="CDD" id="cd04725">
    <property type="entry name" value="OMP_decarboxylase_like"/>
    <property type="match status" value="1"/>
</dbReference>
<evidence type="ECO:0000256" key="8">
    <source>
        <dbReference type="ARBA" id="ARBA00049157"/>
    </source>
</evidence>
<evidence type="ECO:0000256" key="3">
    <source>
        <dbReference type="ARBA" id="ARBA00012321"/>
    </source>
</evidence>
<feature type="binding site" evidence="10">
    <location>
        <position position="163"/>
    </location>
    <ligand>
        <name>substrate</name>
    </ligand>
</feature>
<dbReference type="InterPro" id="IPR014732">
    <property type="entry name" value="OMPdecase"/>
</dbReference>
<evidence type="ECO:0000256" key="6">
    <source>
        <dbReference type="ARBA" id="ARBA00022975"/>
    </source>
</evidence>
<evidence type="ECO:0000256" key="1">
    <source>
        <dbReference type="ARBA" id="ARBA00002356"/>
    </source>
</evidence>
<dbReference type="GO" id="GO:0044205">
    <property type="term" value="P:'de novo' UMP biosynthetic process"/>
    <property type="evidence" value="ECO:0007669"/>
    <property type="project" value="UniProtKB-UniPathway"/>
</dbReference>
<feature type="active site" description="For OMPdecase activity" evidence="9">
    <location>
        <position position="55"/>
    </location>
</feature>
<organism evidence="13 14">
    <name type="scientific">Phocoenobacter uteri</name>
    <dbReference type="NCBI Taxonomy" id="146806"/>
    <lineage>
        <taxon>Bacteria</taxon>
        <taxon>Pseudomonadati</taxon>
        <taxon>Pseudomonadota</taxon>
        <taxon>Gammaproteobacteria</taxon>
        <taxon>Pasteurellales</taxon>
        <taxon>Pasteurellaceae</taxon>
        <taxon>Phocoenobacter</taxon>
    </lineage>
</organism>
<dbReference type="GO" id="GO:0005829">
    <property type="term" value="C:cytosol"/>
    <property type="evidence" value="ECO:0007669"/>
    <property type="project" value="TreeGrafter"/>
</dbReference>
<sequence length="212" mass="23929">MKLILSLDTCDVQRASQVLDQTKAMISHVKLGHIPFTMGQETIKKIIQDTPLFLDFKLHDIPSTMARAITGYRNAFEYLEMITVWGTSSNDGLKAVVESCDNQCQPLAVISLTSDIGNTTTFLNTVERNLNCGIQGFITPSFMLTELRQQFGNEITLVTPGVRFENKDDHQNCVTPQQALERGCDYMVVGRPIMNAQHIKQQTEKFYQFCTK</sequence>
<dbReference type="Gene3D" id="3.20.20.70">
    <property type="entry name" value="Aldolase class I"/>
    <property type="match status" value="1"/>
</dbReference>
<feature type="binding site" evidence="10">
    <location>
        <position position="8"/>
    </location>
    <ligand>
        <name>substrate</name>
    </ligand>
</feature>
<feature type="active site" description="For OMPdecase activity" evidence="9">
    <location>
        <position position="60"/>
    </location>
</feature>
<dbReference type="EMBL" id="UGTA01000001">
    <property type="protein sequence ID" value="SUB59599.1"/>
    <property type="molecule type" value="Genomic_DNA"/>
</dbReference>
<feature type="binding site" evidence="10">
    <location>
        <position position="113"/>
    </location>
    <ligand>
        <name>substrate</name>
    </ligand>
</feature>
<evidence type="ECO:0000313" key="14">
    <source>
        <dbReference type="Proteomes" id="UP000255417"/>
    </source>
</evidence>
<feature type="domain" description="Orotidine 5'-phosphate decarboxylase" evidence="12">
    <location>
        <begin position="2"/>
        <end position="206"/>
    </location>
</feature>
<dbReference type="PANTHER" id="PTHR32119">
    <property type="entry name" value="OROTIDINE 5'-PHOSPHATE DECARBOXYLASE"/>
    <property type="match status" value="1"/>
</dbReference>
<dbReference type="SMART" id="SM00934">
    <property type="entry name" value="OMPdecase"/>
    <property type="match status" value="1"/>
</dbReference>
<dbReference type="EC" id="4.1.1.23" evidence="3 11"/>
<name>A0A379CBS8_9PAST</name>
<comment type="function">
    <text evidence="1">Catalyzes the decarboxylation of orotidine 5'-monophosphate (OMP) to uridine 5'-monophosphate (UMP).</text>
</comment>